<dbReference type="EMBL" id="BPTR01000001">
    <property type="protein sequence ID" value="GJG28291.1"/>
    <property type="molecule type" value="Genomic_DNA"/>
</dbReference>
<feature type="transmembrane region" description="Helical" evidence="10">
    <location>
        <begin position="101"/>
        <end position="122"/>
    </location>
</feature>
<name>A0AA37HXB9_SEGBR</name>
<keyword evidence="8 10" id="KW-0472">Membrane</keyword>
<keyword evidence="4" id="KW-1003">Cell membrane</keyword>
<protein>
    <recommendedName>
        <fullName evidence="9">Multidrug-efflux transporter</fullName>
    </recommendedName>
</protein>
<evidence type="ECO:0000313" key="12">
    <source>
        <dbReference type="Proteomes" id="UP000887043"/>
    </source>
</evidence>
<gene>
    <name evidence="11" type="ORF">PRRU23_19910</name>
</gene>
<dbReference type="PANTHER" id="PTHR43298:SF2">
    <property type="entry name" value="FMN_FAD EXPORTER YEEO-RELATED"/>
    <property type="match status" value="1"/>
</dbReference>
<comment type="caution">
    <text evidence="11">The sequence shown here is derived from an EMBL/GenBank/DDBJ whole genome shotgun (WGS) entry which is preliminary data.</text>
</comment>
<organism evidence="11 12">
    <name type="scientific">Segatella bryantii</name>
    <name type="common">Prevotella bryantii</name>
    <dbReference type="NCBI Taxonomy" id="77095"/>
    <lineage>
        <taxon>Bacteria</taxon>
        <taxon>Pseudomonadati</taxon>
        <taxon>Bacteroidota</taxon>
        <taxon>Bacteroidia</taxon>
        <taxon>Bacteroidales</taxon>
        <taxon>Prevotellaceae</taxon>
        <taxon>Segatella</taxon>
    </lineage>
</organism>
<keyword evidence="7" id="KW-0406">Ion transport</keyword>
<feature type="transmembrane region" description="Helical" evidence="10">
    <location>
        <begin position="62"/>
        <end position="81"/>
    </location>
</feature>
<dbReference type="InterPro" id="IPR050222">
    <property type="entry name" value="MATE_MdtK"/>
</dbReference>
<keyword evidence="6 10" id="KW-1133">Transmembrane helix</keyword>
<dbReference type="PIRSF" id="PIRSF006603">
    <property type="entry name" value="DinF"/>
    <property type="match status" value="1"/>
</dbReference>
<dbReference type="GO" id="GO:0042910">
    <property type="term" value="F:xenobiotic transmembrane transporter activity"/>
    <property type="evidence" value="ECO:0007669"/>
    <property type="project" value="InterPro"/>
</dbReference>
<reference evidence="11" key="1">
    <citation type="submission" date="2021-08" db="EMBL/GenBank/DDBJ databases">
        <title>Prevotella lacticifex sp. nov., isolated from rumen of cow.</title>
        <authorList>
            <person name="Shinkai T."/>
            <person name="Ikeyama N."/>
            <person name="Kumagai M."/>
            <person name="Ohmori H."/>
            <person name="Sakamoto M."/>
            <person name="Ohkuma M."/>
            <person name="Mitsumori M."/>
        </authorList>
    </citation>
    <scope>NUCLEOTIDE SEQUENCE</scope>
    <source>
        <strain evidence="11">DSM 11371</strain>
    </source>
</reference>
<evidence type="ECO:0000256" key="10">
    <source>
        <dbReference type="SAM" id="Phobius"/>
    </source>
</evidence>
<dbReference type="InterPro" id="IPR002528">
    <property type="entry name" value="MATE_fam"/>
</dbReference>
<dbReference type="InterPro" id="IPR048279">
    <property type="entry name" value="MdtK-like"/>
</dbReference>
<dbReference type="AlphaFoldDB" id="A0AA37HXB9"/>
<evidence type="ECO:0000256" key="2">
    <source>
        <dbReference type="ARBA" id="ARBA00022448"/>
    </source>
</evidence>
<feature type="transmembrane region" description="Helical" evidence="10">
    <location>
        <begin position="422"/>
        <end position="442"/>
    </location>
</feature>
<dbReference type="GO" id="GO:0006811">
    <property type="term" value="P:monoatomic ion transport"/>
    <property type="evidence" value="ECO:0007669"/>
    <property type="project" value="UniProtKB-KW"/>
</dbReference>
<evidence type="ECO:0000256" key="1">
    <source>
        <dbReference type="ARBA" id="ARBA00004651"/>
    </source>
</evidence>
<dbReference type="GO" id="GO:0005886">
    <property type="term" value="C:plasma membrane"/>
    <property type="evidence" value="ECO:0007669"/>
    <property type="project" value="UniProtKB-SubCell"/>
</dbReference>
<sequence>MSNFAINMKNFSKNNYYRDLIKLGIPIIIGQLGTIVLGFADTLMIGHHGTEDLAAAGLVNNVFNLVLLFYLGFSYGLIPLVGNLYGRGKHQEIGQKVKNSLLANFLIGLLLMLVMTIVYFNLENMGQPKELLSLIRPYFIVNVISLPFIGLFNGLKQFFDGITHAKVSMWVMIIANLLNILFNGLLIYGYAGFPELGLLGAGIATLGSRVFMGIALLCILLGSRKFAIYKQGLMQGIINRKDMKDLNALGWPIALQLGMETAAFALSCIMVGWIGTTALAAHQIMVTIGQLFCLILSGVATAASIRISVFYGQNNYSAVIENAKDCFRLELIIATIIAIPVIIFRNQIGGCFTNNTEVQHMVSIVIFTLIAYQFGDGLQYTYANALRGIACVRPMVLYAFIAYFVISLPLGYLLGIHLKFDLVGIWTAFPISLSVAGIQYYLRFKKEMNLKMAQGY</sequence>
<feature type="transmembrane region" description="Helical" evidence="10">
    <location>
        <begin position="134"/>
        <end position="155"/>
    </location>
</feature>
<evidence type="ECO:0000256" key="3">
    <source>
        <dbReference type="ARBA" id="ARBA00022449"/>
    </source>
</evidence>
<keyword evidence="3" id="KW-0050">Antiport</keyword>
<dbReference type="PANTHER" id="PTHR43298">
    <property type="entry name" value="MULTIDRUG RESISTANCE PROTEIN NORM-RELATED"/>
    <property type="match status" value="1"/>
</dbReference>
<feature type="transmembrane region" description="Helical" evidence="10">
    <location>
        <begin position="249"/>
        <end position="274"/>
    </location>
</feature>
<evidence type="ECO:0000256" key="6">
    <source>
        <dbReference type="ARBA" id="ARBA00022989"/>
    </source>
</evidence>
<accession>A0AA37HXB9</accession>
<feature type="transmembrane region" description="Helical" evidence="10">
    <location>
        <begin position="326"/>
        <end position="346"/>
    </location>
</feature>
<dbReference type="Proteomes" id="UP000887043">
    <property type="component" value="Unassembled WGS sequence"/>
</dbReference>
<proteinExistence type="predicted"/>
<evidence type="ECO:0000256" key="4">
    <source>
        <dbReference type="ARBA" id="ARBA00022475"/>
    </source>
</evidence>
<feature type="transmembrane region" description="Helical" evidence="10">
    <location>
        <begin position="396"/>
        <end position="416"/>
    </location>
</feature>
<evidence type="ECO:0000256" key="7">
    <source>
        <dbReference type="ARBA" id="ARBA00023065"/>
    </source>
</evidence>
<comment type="subcellular location">
    <subcellularLocation>
        <location evidence="1">Cell membrane</location>
        <topology evidence="1">Multi-pass membrane protein</topology>
    </subcellularLocation>
</comment>
<evidence type="ECO:0000256" key="5">
    <source>
        <dbReference type="ARBA" id="ARBA00022692"/>
    </source>
</evidence>
<evidence type="ECO:0000313" key="11">
    <source>
        <dbReference type="EMBL" id="GJG28291.1"/>
    </source>
</evidence>
<keyword evidence="5 10" id="KW-0812">Transmembrane</keyword>
<evidence type="ECO:0000256" key="9">
    <source>
        <dbReference type="ARBA" id="ARBA00031636"/>
    </source>
</evidence>
<dbReference type="Pfam" id="PF01554">
    <property type="entry name" value="MatE"/>
    <property type="match status" value="2"/>
</dbReference>
<feature type="transmembrane region" description="Helical" evidence="10">
    <location>
        <begin position="358"/>
        <end position="375"/>
    </location>
</feature>
<keyword evidence="2" id="KW-0813">Transport</keyword>
<dbReference type="GO" id="GO:0015297">
    <property type="term" value="F:antiporter activity"/>
    <property type="evidence" value="ECO:0007669"/>
    <property type="project" value="UniProtKB-KW"/>
</dbReference>
<dbReference type="CDD" id="cd13131">
    <property type="entry name" value="MATE_NorM_like"/>
    <property type="match status" value="1"/>
</dbReference>
<feature type="transmembrane region" description="Helical" evidence="10">
    <location>
        <begin position="20"/>
        <end position="40"/>
    </location>
</feature>
<feature type="transmembrane region" description="Helical" evidence="10">
    <location>
        <begin position="196"/>
        <end position="221"/>
    </location>
</feature>
<evidence type="ECO:0000256" key="8">
    <source>
        <dbReference type="ARBA" id="ARBA00023136"/>
    </source>
</evidence>
<dbReference type="NCBIfam" id="TIGR00797">
    <property type="entry name" value="matE"/>
    <property type="match status" value="1"/>
</dbReference>
<feature type="transmembrane region" description="Helical" evidence="10">
    <location>
        <begin position="280"/>
        <end position="305"/>
    </location>
</feature>
<feature type="transmembrane region" description="Helical" evidence="10">
    <location>
        <begin position="167"/>
        <end position="190"/>
    </location>
</feature>